<reference evidence="1 2" key="1">
    <citation type="journal article" date="2016" name="Nat. Commun.">
        <title>Thousands of microbial genomes shed light on interconnected biogeochemical processes in an aquifer system.</title>
        <authorList>
            <person name="Anantharaman K."/>
            <person name="Brown C.T."/>
            <person name="Hug L.A."/>
            <person name="Sharon I."/>
            <person name="Castelle C.J."/>
            <person name="Probst A.J."/>
            <person name="Thomas B.C."/>
            <person name="Singh A."/>
            <person name="Wilkins M.J."/>
            <person name="Karaoz U."/>
            <person name="Brodie E.L."/>
            <person name="Williams K.H."/>
            <person name="Hubbard S.S."/>
            <person name="Banfield J.F."/>
        </authorList>
    </citation>
    <scope>NUCLEOTIDE SEQUENCE [LARGE SCALE GENOMIC DNA]</scope>
</reference>
<evidence type="ECO:0000313" key="2">
    <source>
        <dbReference type="Proteomes" id="UP000179381"/>
    </source>
</evidence>
<sequence>MGLFLKTVAQATIDFYSDFEVSVDCTFADTPDNDEKDKRLVYLVAFYYSKTLYNISNAPGAESLMEYVQNIYEDWKADFKNNPEREYRPKLPEQYAYLVDKRDAKAIKTFRADLNESRRGTYSISTKIPALEPNRYSPPSVVALIQYALNNLHEPAQTIFLVITLGAMNHYYKEQGNHTSMNQIMEAPQHGIQGASQLVAGLNR</sequence>
<dbReference type="AlphaFoldDB" id="A0A1F6XBI6"/>
<gene>
    <name evidence="1" type="ORF">A2933_02630</name>
</gene>
<organism evidence="1 2">
    <name type="scientific">Candidatus Nomurabacteria bacterium RIFCSPLOWO2_01_FULL_46_18</name>
    <dbReference type="NCBI Taxonomy" id="1801783"/>
    <lineage>
        <taxon>Bacteria</taxon>
        <taxon>Candidatus Nomuraibacteriota</taxon>
    </lineage>
</organism>
<evidence type="ECO:0000313" key="1">
    <source>
        <dbReference type="EMBL" id="OGI91580.1"/>
    </source>
</evidence>
<proteinExistence type="predicted"/>
<protein>
    <submittedName>
        <fullName evidence="1">Uncharacterized protein</fullName>
    </submittedName>
</protein>
<comment type="caution">
    <text evidence="1">The sequence shown here is derived from an EMBL/GenBank/DDBJ whole genome shotgun (WGS) entry which is preliminary data.</text>
</comment>
<accession>A0A1F6XBI6</accession>
<dbReference type="Proteomes" id="UP000179381">
    <property type="component" value="Unassembled WGS sequence"/>
</dbReference>
<dbReference type="EMBL" id="MFVH01000026">
    <property type="protein sequence ID" value="OGI91580.1"/>
    <property type="molecule type" value="Genomic_DNA"/>
</dbReference>
<name>A0A1F6XBI6_9BACT</name>